<keyword evidence="5 12" id="KW-0812">Transmembrane</keyword>
<dbReference type="EMBL" id="JARPUR010000004">
    <property type="protein sequence ID" value="KAK4876859.1"/>
    <property type="molecule type" value="Genomic_DNA"/>
</dbReference>
<evidence type="ECO:0000256" key="5">
    <source>
        <dbReference type="ARBA" id="ARBA00022692"/>
    </source>
</evidence>
<feature type="transmembrane region" description="Helical" evidence="12">
    <location>
        <begin position="134"/>
        <end position="154"/>
    </location>
</feature>
<evidence type="ECO:0000313" key="13">
    <source>
        <dbReference type="EMBL" id="KAK4876859.1"/>
    </source>
</evidence>
<evidence type="ECO:0000256" key="3">
    <source>
        <dbReference type="ARBA" id="ARBA00022448"/>
    </source>
</evidence>
<feature type="transmembrane region" description="Helical" evidence="12">
    <location>
        <begin position="87"/>
        <end position="114"/>
    </location>
</feature>
<evidence type="ECO:0000256" key="4">
    <source>
        <dbReference type="ARBA" id="ARBA00022475"/>
    </source>
</evidence>
<feature type="transmembrane region" description="Helical" evidence="12">
    <location>
        <begin position="194"/>
        <end position="216"/>
    </location>
</feature>
<keyword evidence="3" id="KW-0813">Transport</keyword>
<comment type="caution">
    <text evidence="13">The sequence shown here is derived from an EMBL/GenBank/DDBJ whole genome shotgun (WGS) entry which is preliminary data.</text>
</comment>
<keyword evidence="10" id="KW-0739">Sodium transport</keyword>
<keyword evidence="9 12" id="KW-0472">Membrane</keyword>
<dbReference type="PANTHER" id="PTHR42985:SF21">
    <property type="entry name" value="SODIUM-DEPENDENT MULTIVITAMIN TRANSPORTER-LIKE PROTEIN"/>
    <property type="match status" value="1"/>
</dbReference>
<reference evidence="14" key="1">
    <citation type="submission" date="2023-01" db="EMBL/GenBank/DDBJ databases">
        <title>Key to firefly adult light organ development and bioluminescence: homeobox transcription factors regulate luciferase expression and transportation to peroxisome.</title>
        <authorList>
            <person name="Fu X."/>
        </authorList>
    </citation>
    <scope>NUCLEOTIDE SEQUENCE [LARGE SCALE GENOMIC DNA]</scope>
</reference>
<dbReference type="Proteomes" id="UP001353858">
    <property type="component" value="Unassembled WGS sequence"/>
</dbReference>
<evidence type="ECO:0000256" key="11">
    <source>
        <dbReference type="RuleBase" id="RU362091"/>
    </source>
</evidence>
<evidence type="ECO:0000256" key="12">
    <source>
        <dbReference type="SAM" id="Phobius"/>
    </source>
</evidence>
<sequence>MQDPVVIDYDIDVETLKPLEQQKQHRIRIEYETKTEEDEEAIQTELGSLIIYAKYYDCDPKSAGEIKKADQIVPYFIIEITASLRGLIGLFAAAIFGAAFSTVSTFLNTTAGIIYTDLAHFFIPKKLLREKPGIILKIFTVMIGLSSIGTLYLLEHVGTIFEVLYVVRGVTDGTVLGIFTLGLIFPIANTKGAVTGGIASLTLMLVLIIKSQMYLWSGAIKYETKPLYTYGCNESINADFNYTTLA</sequence>
<dbReference type="Pfam" id="PF00474">
    <property type="entry name" value="SSF"/>
    <property type="match status" value="1"/>
</dbReference>
<dbReference type="Gene3D" id="1.20.1730.10">
    <property type="entry name" value="Sodium/glucose cotransporter"/>
    <property type="match status" value="1"/>
</dbReference>
<name>A0AAN7PTP0_9COLE</name>
<keyword evidence="8" id="KW-0406">Ion transport</keyword>
<evidence type="ECO:0000256" key="2">
    <source>
        <dbReference type="ARBA" id="ARBA00006434"/>
    </source>
</evidence>
<comment type="similarity">
    <text evidence="2 11">Belongs to the sodium:solute symporter (SSF) (TC 2.A.21) family.</text>
</comment>
<dbReference type="GO" id="GO:0005886">
    <property type="term" value="C:plasma membrane"/>
    <property type="evidence" value="ECO:0007669"/>
    <property type="project" value="UniProtKB-SubCell"/>
</dbReference>
<gene>
    <name evidence="13" type="ORF">RN001_009365</name>
</gene>
<dbReference type="PANTHER" id="PTHR42985">
    <property type="entry name" value="SODIUM-COUPLED MONOCARBOXYLATE TRANSPORTER"/>
    <property type="match status" value="1"/>
</dbReference>
<protein>
    <submittedName>
        <fullName evidence="13">Uncharacterized protein</fullName>
    </submittedName>
</protein>
<comment type="subcellular location">
    <subcellularLocation>
        <location evidence="1">Cell membrane</location>
        <topology evidence="1">Multi-pass membrane protein</topology>
    </subcellularLocation>
</comment>
<dbReference type="GO" id="GO:0015293">
    <property type="term" value="F:symporter activity"/>
    <property type="evidence" value="ECO:0007669"/>
    <property type="project" value="TreeGrafter"/>
</dbReference>
<dbReference type="PROSITE" id="PS50283">
    <property type="entry name" value="NA_SOLUT_SYMP_3"/>
    <property type="match status" value="1"/>
</dbReference>
<keyword evidence="14" id="KW-1185">Reference proteome</keyword>
<evidence type="ECO:0000256" key="8">
    <source>
        <dbReference type="ARBA" id="ARBA00023065"/>
    </source>
</evidence>
<dbReference type="AlphaFoldDB" id="A0AAN7PTP0"/>
<dbReference type="InterPro" id="IPR051163">
    <property type="entry name" value="Sodium:Solute_Symporter_SSF"/>
</dbReference>
<evidence type="ECO:0000256" key="7">
    <source>
        <dbReference type="ARBA" id="ARBA00023053"/>
    </source>
</evidence>
<evidence type="ECO:0000256" key="6">
    <source>
        <dbReference type="ARBA" id="ARBA00022989"/>
    </source>
</evidence>
<organism evidence="13 14">
    <name type="scientific">Aquatica leii</name>
    <dbReference type="NCBI Taxonomy" id="1421715"/>
    <lineage>
        <taxon>Eukaryota</taxon>
        <taxon>Metazoa</taxon>
        <taxon>Ecdysozoa</taxon>
        <taxon>Arthropoda</taxon>
        <taxon>Hexapoda</taxon>
        <taxon>Insecta</taxon>
        <taxon>Pterygota</taxon>
        <taxon>Neoptera</taxon>
        <taxon>Endopterygota</taxon>
        <taxon>Coleoptera</taxon>
        <taxon>Polyphaga</taxon>
        <taxon>Elateriformia</taxon>
        <taxon>Elateroidea</taxon>
        <taxon>Lampyridae</taxon>
        <taxon>Luciolinae</taxon>
        <taxon>Aquatica</taxon>
    </lineage>
</organism>
<evidence type="ECO:0000313" key="14">
    <source>
        <dbReference type="Proteomes" id="UP001353858"/>
    </source>
</evidence>
<evidence type="ECO:0000256" key="9">
    <source>
        <dbReference type="ARBA" id="ARBA00023136"/>
    </source>
</evidence>
<dbReference type="InterPro" id="IPR038377">
    <property type="entry name" value="Na/Glc_symporter_sf"/>
</dbReference>
<keyword evidence="7" id="KW-0915">Sodium</keyword>
<dbReference type="InterPro" id="IPR001734">
    <property type="entry name" value="Na/solute_symporter"/>
</dbReference>
<feature type="transmembrane region" description="Helical" evidence="12">
    <location>
        <begin position="166"/>
        <end position="188"/>
    </location>
</feature>
<evidence type="ECO:0000256" key="1">
    <source>
        <dbReference type="ARBA" id="ARBA00004651"/>
    </source>
</evidence>
<accession>A0AAN7PTP0</accession>
<keyword evidence="4" id="KW-1003">Cell membrane</keyword>
<dbReference type="GO" id="GO:0006814">
    <property type="term" value="P:sodium ion transport"/>
    <property type="evidence" value="ECO:0007669"/>
    <property type="project" value="UniProtKB-KW"/>
</dbReference>
<keyword evidence="6 12" id="KW-1133">Transmembrane helix</keyword>
<evidence type="ECO:0000256" key="10">
    <source>
        <dbReference type="ARBA" id="ARBA00023201"/>
    </source>
</evidence>
<proteinExistence type="inferred from homology"/>